<dbReference type="PANTHER" id="PTHR30136">
    <property type="entry name" value="HELIX-TURN-HELIX TRANSCRIPTIONAL REGULATOR, ICLR FAMILY"/>
    <property type="match status" value="1"/>
</dbReference>
<comment type="function">
    <text evidence="5">May be an activator protein for the gylABX operon.</text>
</comment>
<proteinExistence type="predicted"/>
<comment type="caution">
    <text evidence="9">The sequence shown here is derived from an EMBL/GenBank/DDBJ whole genome shotgun (WGS) entry which is preliminary data.</text>
</comment>
<dbReference type="InterPro" id="IPR029016">
    <property type="entry name" value="GAF-like_dom_sf"/>
</dbReference>
<dbReference type="SMART" id="SM00346">
    <property type="entry name" value="HTH_ICLR"/>
    <property type="match status" value="1"/>
</dbReference>
<evidence type="ECO:0000259" key="7">
    <source>
        <dbReference type="PROSITE" id="PS51077"/>
    </source>
</evidence>
<dbReference type="PANTHER" id="PTHR30136:SF24">
    <property type="entry name" value="HTH-TYPE TRANSCRIPTIONAL REPRESSOR ALLR"/>
    <property type="match status" value="1"/>
</dbReference>
<keyword evidence="3" id="KW-0238">DNA-binding</keyword>
<dbReference type="PROSITE" id="PS51078">
    <property type="entry name" value="ICLR_ED"/>
    <property type="match status" value="1"/>
</dbReference>
<dbReference type="PROSITE" id="PS51077">
    <property type="entry name" value="HTH_ICLR"/>
    <property type="match status" value="1"/>
</dbReference>
<gene>
    <name evidence="9" type="ORF">EV386_0696</name>
</gene>
<feature type="domain" description="HTH iclR-type" evidence="7">
    <location>
        <begin position="22"/>
        <end position="85"/>
    </location>
</feature>
<keyword evidence="2" id="KW-0805">Transcription regulation</keyword>
<organism evidence="9 10">
    <name type="scientific">Xylanimonas ulmi</name>
    <dbReference type="NCBI Taxonomy" id="228973"/>
    <lineage>
        <taxon>Bacteria</taxon>
        <taxon>Bacillati</taxon>
        <taxon>Actinomycetota</taxon>
        <taxon>Actinomycetes</taxon>
        <taxon>Micrococcales</taxon>
        <taxon>Promicromonosporaceae</taxon>
        <taxon>Xylanimonas</taxon>
    </lineage>
</organism>
<evidence type="ECO:0000256" key="5">
    <source>
        <dbReference type="ARBA" id="ARBA00058938"/>
    </source>
</evidence>
<evidence type="ECO:0000313" key="10">
    <source>
        <dbReference type="Proteomes" id="UP000293852"/>
    </source>
</evidence>
<dbReference type="GO" id="GO:0006071">
    <property type="term" value="P:glycerol metabolic process"/>
    <property type="evidence" value="ECO:0007669"/>
    <property type="project" value="UniProtKB-KW"/>
</dbReference>
<dbReference type="InterPro" id="IPR036388">
    <property type="entry name" value="WH-like_DNA-bd_sf"/>
</dbReference>
<dbReference type="Gene3D" id="1.10.10.10">
    <property type="entry name" value="Winged helix-like DNA-binding domain superfamily/Winged helix DNA-binding domain"/>
    <property type="match status" value="1"/>
</dbReference>
<dbReference type="EMBL" id="SGWX01000001">
    <property type="protein sequence ID" value="RZS60438.1"/>
    <property type="molecule type" value="Genomic_DNA"/>
</dbReference>
<protein>
    <recommendedName>
        <fullName evidence="6">Glycerol operon regulatory protein</fullName>
    </recommendedName>
</protein>
<dbReference type="GO" id="GO:0003677">
    <property type="term" value="F:DNA binding"/>
    <property type="evidence" value="ECO:0007669"/>
    <property type="project" value="UniProtKB-KW"/>
</dbReference>
<keyword evidence="10" id="KW-1185">Reference proteome</keyword>
<evidence type="ECO:0000256" key="3">
    <source>
        <dbReference type="ARBA" id="ARBA00023125"/>
    </source>
</evidence>
<dbReference type="FunFam" id="1.10.10.10:FF:000056">
    <property type="entry name" value="IclR family transcriptional regulator"/>
    <property type="match status" value="1"/>
</dbReference>
<evidence type="ECO:0000256" key="2">
    <source>
        <dbReference type="ARBA" id="ARBA00023015"/>
    </source>
</evidence>
<sequence>MGTGMSAEQDELTAPGRRLGDVKSAVRTMQVLELLADRGGVPARLRDLSDQLDAPRSSVHALLRTLESHGWVRNDASGSLYALGIKSLVVGTAFLDADPYVRVVRPVLARLRERIDETVHLARIDGERVVYLSTHQSSRDARPISRIGRWLPAHSSGLGKALLAARQDPLPAELVALTPHTLTDPAALGADIEETRRRGYALDVEENAPGLRCLGLALRYTDPVQDAISCSIPTERHTPEREAAILDALRAARAEIEDIAPKQGTF</sequence>
<evidence type="ECO:0000256" key="4">
    <source>
        <dbReference type="ARBA" id="ARBA00023163"/>
    </source>
</evidence>
<dbReference type="Proteomes" id="UP000293852">
    <property type="component" value="Unassembled WGS sequence"/>
</dbReference>
<reference evidence="9 10" key="1">
    <citation type="submission" date="2019-02" db="EMBL/GenBank/DDBJ databases">
        <title>Sequencing the genomes of 1000 actinobacteria strains.</title>
        <authorList>
            <person name="Klenk H.-P."/>
        </authorList>
    </citation>
    <scope>NUCLEOTIDE SEQUENCE [LARGE SCALE GENOMIC DNA]</scope>
    <source>
        <strain evidence="9 10">DSM 16932</strain>
    </source>
</reference>
<dbReference type="InterPro" id="IPR005471">
    <property type="entry name" value="Tscrpt_reg_IclR_N"/>
</dbReference>
<dbReference type="InterPro" id="IPR014757">
    <property type="entry name" value="Tscrpt_reg_IclR_C"/>
</dbReference>
<dbReference type="AlphaFoldDB" id="A0A4Q7M1Z7"/>
<evidence type="ECO:0000313" key="9">
    <source>
        <dbReference type="EMBL" id="RZS60438.1"/>
    </source>
</evidence>
<dbReference type="InterPro" id="IPR036390">
    <property type="entry name" value="WH_DNA-bd_sf"/>
</dbReference>
<evidence type="ECO:0000256" key="6">
    <source>
        <dbReference type="ARBA" id="ARBA00070406"/>
    </source>
</evidence>
<feature type="domain" description="IclR-ED" evidence="8">
    <location>
        <begin position="86"/>
        <end position="262"/>
    </location>
</feature>
<keyword evidence="4" id="KW-0804">Transcription</keyword>
<dbReference type="SUPFAM" id="SSF55781">
    <property type="entry name" value="GAF domain-like"/>
    <property type="match status" value="1"/>
</dbReference>
<evidence type="ECO:0000259" key="8">
    <source>
        <dbReference type="PROSITE" id="PS51078"/>
    </source>
</evidence>
<accession>A0A4Q7M1Z7</accession>
<name>A0A4Q7M1Z7_9MICO</name>
<dbReference type="GO" id="GO:0003700">
    <property type="term" value="F:DNA-binding transcription factor activity"/>
    <property type="evidence" value="ECO:0007669"/>
    <property type="project" value="TreeGrafter"/>
</dbReference>
<evidence type="ECO:0000256" key="1">
    <source>
        <dbReference type="ARBA" id="ARBA00022798"/>
    </source>
</evidence>
<keyword evidence="1" id="KW-0319">Glycerol metabolism</keyword>
<dbReference type="Gene3D" id="3.30.450.40">
    <property type="match status" value="1"/>
</dbReference>
<dbReference type="GO" id="GO:0045892">
    <property type="term" value="P:negative regulation of DNA-templated transcription"/>
    <property type="evidence" value="ECO:0007669"/>
    <property type="project" value="TreeGrafter"/>
</dbReference>
<dbReference type="SUPFAM" id="SSF46785">
    <property type="entry name" value="Winged helix' DNA-binding domain"/>
    <property type="match status" value="1"/>
</dbReference>
<dbReference type="InterPro" id="IPR050707">
    <property type="entry name" value="HTH_MetabolicPath_Reg"/>
</dbReference>
<dbReference type="Pfam" id="PF09339">
    <property type="entry name" value="HTH_IclR"/>
    <property type="match status" value="1"/>
</dbReference>
<dbReference type="Pfam" id="PF01614">
    <property type="entry name" value="IclR_C"/>
    <property type="match status" value="1"/>
</dbReference>